<evidence type="ECO:0000256" key="3">
    <source>
        <dbReference type="ARBA" id="ARBA00022679"/>
    </source>
</evidence>
<dbReference type="SUPFAM" id="SSF55874">
    <property type="entry name" value="ATPase domain of HSP90 chaperone/DNA topoisomerase II/histidine kinase"/>
    <property type="match status" value="1"/>
</dbReference>
<dbReference type="PRINTS" id="PR00344">
    <property type="entry name" value="BCTRLSENSOR"/>
</dbReference>
<dbReference type="SMART" id="SM00387">
    <property type="entry name" value="HATPase_c"/>
    <property type="match status" value="1"/>
</dbReference>
<dbReference type="PANTHER" id="PTHR24421:SF10">
    <property type="entry name" value="NITRATE_NITRITE SENSOR PROTEIN NARQ"/>
    <property type="match status" value="1"/>
</dbReference>
<accession>A0A645I0M3</accession>
<dbReference type="Pfam" id="PF02518">
    <property type="entry name" value="HATPase_c"/>
    <property type="match status" value="1"/>
</dbReference>
<dbReference type="InterPro" id="IPR005467">
    <property type="entry name" value="His_kinase_dom"/>
</dbReference>
<keyword evidence="3" id="KW-0808">Transferase</keyword>
<protein>
    <recommendedName>
        <fullName evidence="2">histidine kinase</fullName>
        <ecNumber evidence="2">2.7.13.3</ecNumber>
    </recommendedName>
</protein>
<dbReference type="GO" id="GO:0004673">
    <property type="term" value="F:protein histidine kinase activity"/>
    <property type="evidence" value="ECO:0007669"/>
    <property type="project" value="UniProtKB-EC"/>
</dbReference>
<comment type="caution">
    <text evidence="6">The sequence shown here is derived from an EMBL/GenBank/DDBJ whole genome shotgun (WGS) entry which is preliminary data.</text>
</comment>
<dbReference type="EMBL" id="VSSQ01104253">
    <property type="protein sequence ID" value="MPN44827.1"/>
    <property type="molecule type" value="Genomic_DNA"/>
</dbReference>
<dbReference type="CDD" id="cd16917">
    <property type="entry name" value="HATPase_UhpB-NarQ-NarX-like"/>
    <property type="match status" value="1"/>
</dbReference>
<dbReference type="AlphaFoldDB" id="A0A645I0M3"/>
<dbReference type="EC" id="2.7.13.3" evidence="2"/>
<dbReference type="Gene3D" id="3.30.565.10">
    <property type="entry name" value="Histidine kinase-like ATPase, C-terminal domain"/>
    <property type="match status" value="1"/>
</dbReference>
<dbReference type="InterPro" id="IPR004358">
    <property type="entry name" value="Sig_transdc_His_kin-like_C"/>
</dbReference>
<evidence type="ECO:0000256" key="1">
    <source>
        <dbReference type="ARBA" id="ARBA00000085"/>
    </source>
</evidence>
<organism evidence="6">
    <name type="scientific">bioreactor metagenome</name>
    <dbReference type="NCBI Taxonomy" id="1076179"/>
    <lineage>
        <taxon>unclassified sequences</taxon>
        <taxon>metagenomes</taxon>
        <taxon>ecological metagenomes</taxon>
    </lineage>
</organism>
<evidence type="ECO:0000256" key="4">
    <source>
        <dbReference type="ARBA" id="ARBA00022777"/>
    </source>
</evidence>
<dbReference type="GO" id="GO:0000160">
    <property type="term" value="P:phosphorelay signal transduction system"/>
    <property type="evidence" value="ECO:0007669"/>
    <property type="project" value="UniProtKB-KW"/>
</dbReference>
<evidence type="ECO:0000256" key="2">
    <source>
        <dbReference type="ARBA" id="ARBA00012438"/>
    </source>
</evidence>
<feature type="domain" description="Histidine kinase" evidence="5">
    <location>
        <begin position="27"/>
        <end position="114"/>
    </location>
</feature>
<reference evidence="6" key="1">
    <citation type="submission" date="2019-08" db="EMBL/GenBank/DDBJ databases">
        <authorList>
            <person name="Kucharzyk K."/>
            <person name="Murdoch R.W."/>
            <person name="Higgins S."/>
            <person name="Loffler F."/>
        </authorList>
    </citation>
    <scope>NUCLEOTIDE SEQUENCE</scope>
</reference>
<sequence>MHSGTPSIQFHHQGLFETLEPTLTIHLYRIVQEGLTNALRHADASQIEIDLQCNGERLSLSIRDDGKGDTAAPASEGHGRLGIRERASALGGTVAWISAPGRGTQLRVELPAGTRGAT</sequence>
<comment type="catalytic activity">
    <reaction evidence="1">
        <text>ATP + protein L-histidine = ADP + protein N-phospho-L-histidine.</text>
        <dbReference type="EC" id="2.7.13.3"/>
    </reaction>
</comment>
<dbReference type="PROSITE" id="PS50109">
    <property type="entry name" value="HIS_KIN"/>
    <property type="match status" value="1"/>
</dbReference>
<dbReference type="InterPro" id="IPR050482">
    <property type="entry name" value="Sensor_HK_TwoCompSys"/>
</dbReference>
<dbReference type="InterPro" id="IPR036890">
    <property type="entry name" value="HATPase_C_sf"/>
</dbReference>
<gene>
    <name evidence="6" type="ORF">SDC9_192394</name>
</gene>
<evidence type="ECO:0000313" key="6">
    <source>
        <dbReference type="EMBL" id="MPN44827.1"/>
    </source>
</evidence>
<keyword evidence="4" id="KW-0418">Kinase</keyword>
<dbReference type="PANTHER" id="PTHR24421">
    <property type="entry name" value="NITRATE/NITRITE SENSOR PROTEIN NARX-RELATED"/>
    <property type="match status" value="1"/>
</dbReference>
<evidence type="ECO:0000259" key="5">
    <source>
        <dbReference type="PROSITE" id="PS50109"/>
    </source>
</evidence>
<proteinExistence type="predicted"/>
<name>A0A645I0M3_9ZZZZ</name>
<dbReference type="InterPro" id="IPR003594">
    <property type="entry name" value="HATPase_dom"/>
</dbReference>